<dbReference type="InterPro" id="IPR031107">
    <property type="entry name" value="Small_HSP"/>
</dbReference>
<gene>
    <name evidence="4" type="ORF">GE300_03890</name>
</gene>
<dbReference type="AlphaFoldDB" id="A0A6L5YY28"/>
<reference evidence="4 5" key="1">
    <citation type="submission" date="2019-10" db="EMBL/GenBank/DDBJ databases">
        <title>Cognatihalovulum marinum gen. nov. sp. nov., a new member of the family Rhodobacteraceae isolated from deep seawater of the Northwest Indian Ocean.</title>
        <authorList>
            <person name="Ruan C."/>
            <person name="Wang J."/>
            <person name="Zheng X."/>
            <person name="Song L."/>
            <person name="Zhu Y."/>
            <person name="Huang Y."/>
            <person name="Lu Z."/>
            <person name="Du W."/>
            <person name="Huang L."/>
            <person name="Dai X."/>
        </authorList>
    </citation>
    <scope>NUCLEOTIDE SEQUENCE [LARGE SCALE GENOMIC DNA]</scope>
    <source>
        <strain evidence="4 5">2CG4</strain>
    </source>
</reference>
<dbReference type="PANTHER" id="PTHR11527">
    <property type="entry name" value="HEAT-SHOCK PROTEIN 20 FAMILY MEMBER"/>
    <property type="match status" value="1"/>
</dbReference>
<dbReference type="Gene3D" id="2.60.40.790">
    <property type="match status" value="1"/>
</dbReference>
<evidence type="ECO:0000259" key="3">
    <source>
        <dbReference type="PROSITE" id="PS01031"/>
    </source>
</evidence>
<dbReference type="InterPro" id="IPR002068">
    <property type="entry name" value="A-crystallin/Hsp20_dom"/>
</dbReference>
<dbReference type="EMBL" id="WIND01000002">
    <property type="protein sequence ID" value="MSU88762.1"/>
    <property type="molecule type" value="Genomic_DNA"/>
</dbReference>
<accession>A0A6L5YY28</accession>
<protein>
    <submittedName>
        <fullName evidence="4">Hsp20 family protein</fullName>
    </submittedName>
</protein>
<sequence>MLFPASAYLRGDPFDLMRRMTRELDRGHIPRTASAFPAVNVWQGPEAAAVTAELPGVESGDIDITVKDNVLTIAGQRRAPDAAEDATWHRRERRYGRFSRAIRLPFEADPENVEARLGDGVLQIVIGRREQDKPRRIEIRAA</sequence>
<evidence type="ECO:0000313" key="4">
    <source>
        <dbReference type="EMBL" id="MSU88762.1"/>
    </source>
</evidence>
<feature type="domain" description="SHSP" evidence="3">
    <location>
        <begin position="30"/>
        <end position="142"/>
    </location>
</feature>
<dbReference type="CDD" id="cd06464">
    <property type="entry name" value="ACD_sHsps-like"/>
    <property type="match status" value="1"/>
</dbReference>
<dbReference type="Proteomes" id="UP000474957">
    <property type="component" value="Unassembled WGS sequence"/>
</dbReference>
<proteinExistence type="inferred from homology"/>
<comment type="similarity">
    <text evidence="1 2">Belongs to the small heat shock protein (HSP20) family.</text>
</comment>
<dbReference type="PROSITE" id="PS01031">
    <property type="entry name" value="SHSP"/>
    <property type="match status" value="1"/>
</dbReference>
<evidence type="ECO:0000256" key="2">
    <source>
        <dbReference type="RuleBase" id="RU003616"/>
    </source>
</evidence>
<dbReference type="SUPFAM" id="SSF49764">
    <property type="entry name" value="HSP20-like chaperones"/>
    <property type="match status" value="1"/>
</dbReference>
<evidence type="ECO:0000313" key="5">
    <source>
        <dbReference type="Proteomes" id="UP000474957"/>
    </source>
</evidence>
<dbReference type="InterPro" id="IPR008978">
    <property type="entry name" value="HSP20-like_chaperone"/>
</dbReference>
<dbReference type="Pfam" id="PF00011">
    <property type="entry name" value="HSP20"/>
    <property type="match status" value="1"/>
</dbReference>
<dbReference type="RefSeq" id="WP_154445110.1">
    <property type="nucleotide sequence ID" value="NZ_WIND01000002.1"/>
</dbReference>
<evidence type="ECO:0000256" key="1">
    <source>
        <dbReference type="PROSITE-ProRule" id="PRU00285"/>
    </source>
</evidence>
<organism evidence="4 5">
    <name type="scientific">Halovulum marinum</name>
    <dbReference type="NCBI Taxonomy" id="2662447"/>
    <lineage>
        <taxon>Bacteria</taxon>
        <taxon>Pseudomonadati</taxon>
        <taxon>Pseudomonadota</taxon>
        <taxon>Alphaproteobacteria</taxon>
        <taxon>Rhodobacterales</taxon>
        <taxon>Paracoccaceae</taxon>
        <taxon>Halovulum</taxon>
    </lineage>
</organism>
<name>A0A6L5YY28_9RHOB</name>
<comment type="caution">
    <text evidence="4">The sequence shown here is derived from an EMBL/GenBank/DDBJ whole genome shotgun (WGS) entry which is preliminary data.</text>
</comment>
<keyword evidence="5" id="KW-1185">Reference proteome</keyword>